<gene>
    <name evidence="2" type="ORF">PAPOLLO_LOCUS9405</name>
</gene>
<dbReference type="Proteomes" id="UP000691718">
    <property type="component" value="Unassembled WGS sequence"/>
</dbReference>
<protein>
    <submittedName>
        <fullName evidence="2">(apollo) hypothetical protein</fullName>
    </submittedName>
</protein>
<organism evidence="2 3">
    <name type="scientific">Parnassius apollo</name>
    <name type="common">Apollo butterfly</name>
    <name type="synonym">Papilio apollo</name>
    <dbReference type="NCBI Taxonomy" id="110799"/>
    <lineage>
        <taxon>Eukaryota</taxon>
        <taxon>Metazoa</taxon>
        <taxon>Ecdysozoa</taxon>
        <taxon>Arthropoda</taxon>
        <taxon>Hexapoda</taxon>
        <taxon>Insecta</taxon>
        <taxon>Pterygota</taxon>
        <taxon>Neoptera</taxon>
        <taxon>Endopterygota</taxon>
        <taxon>Lepidoptera</taxon>
        <taxon>Glossata</taxon>
        <taxon>Ditrysia</taxon>
        <taxon>Papilionoidea</taxon>
        <taxon>Papilionidae</taxon>
        <taxon>Parnassiinae</taxon>
        <taxon>Parnassini</taxon>
        <taxon>Parnassius</taxon>
        <taxon>Parnassius</taxon>
    </lineage>
</organism>
<evidence type="ECO:0000313" key="3">
    <source>
        <dbReference type="Proteomes" id="UP000691718"/>
    </source>
</evidence>
<accession>A0A8S3WRD1</accession>
<keyword evidence="1" id="KW-0175">Coiled coil</keyword>
<dbReference type="OrthoDB" id="6856253at2759"/>
<evidence type="ECO:0000313" key="2">
    <source>
        <dbReference type="EMBL" id="CAG4977407.1"/>
    </source>
</evidence>
<keyword evidence="3" id="KW-1185">Reference proteome</keyword>
<reference evidence="2" key="1">
    <citation type="submission" date="2021-04" db="EMBL/GenBank/DDBJ databases">
        <authorList>
            <person name="Tunstrom K."/>
        </authorList>
    </citation>
    <scope>NUCLEOTIDE SEQUENCE</scope>
</reference>
<evidence type="ECO:0000256" key="1">
    <source>
        <dbReference type="SAM" id="Coils"/>
    </source>
</evidence>
<feature type="coiled-coil region" evidence="1">
    <location>
        <begin position="62"/>
        <end position="89"/>
    </location>
</feature>
<name>A0A8S3WRD1_PARAO</name>
<comment type="caution">
    <text evidence="2">The sequence shown here is derived from an EMBL/GenBank/DDBJ whole genome shotgun (WGS) entry which is preliminary data.</text>
</comment>
<proteinExistence type="predicted"/>
<dbReference type="AlphaFoldDB" id="A0A8S3WRD1"/>
<sequence length="244" mass="27848">MSPKSFTCSKCSKTTNDKKLSVSCNSCKSILCGDCHGMSPTEVRVFELKTIARVVSFLCVDCKSLMAQIPNIMKQLEELTKEVHHLRLRQNMLVTEGAIQELAERTKRTNNIIIYDVPESTSDKPLQRQEHDKEECRKIITCVSKKVSCDNVKLFRLGKFQAGASPHPIKVVMKSKNDAIEILRNKTKLDKPSNIKSDQTAMQREYLKYLRDELENRTNNGEQGLTIKYIQGQPKIICKQEIKN</sequence>
<dbReference type="EMBL" id="CAJQZP010000693">
    <property type="protein sequence ID" value="CAG4977407.1"/>
    <property type="molecule type" value="Genomic_DNA"/>
</dbReference>